<dbReference type="InterPro" id="IPR032710">
    <property type="entry name" value="NTF2-like_dom_sf"/>
</dbReference>
<protein>
    <recommendedName>
        <fullName evidence="1">SnoaL-like domain-containing protein</fullName>
    </recommendedName>
</protein>
<gene>
    <name evidence="2" type="ORF">Aau02nite_19430</name>
</gene>
<dbReference type="EMBL" id="BOQL01000018">
    <property type="protein sequence ID" value="GIM65747.1"/>
    <property type="molecule type" value="Genomic_DNA"/>
</dbReference>
<name>A0A919VQP8_9ACTN</name>
<dbReference type="Pfam" id="PF13577">
    <property type="entry name" value="SnoaL_4"/>
    <property type="match status" value="1"/>
</dbReference>
<dbReference type="Proteomes" id="UP000681340">
    <property type="component" value="Unassembled WGS sequence"/>
</dbReference>
<organism evidence="2 3">
    <name type="scientific">Actinoplanes auranticolor</name>
    <dbReference type="NCBI Taxonomy" id="47988"/>
    <lineage>
        <taxon>Bacteria</taxon>
        <taxon>Bacillati</taxon>
        <taxon>Actinomycetota</taxon>
        <taxon>Actinomycetes</taxon>
        <taxon>Micromonosporales</taxon>
        <taxon>Micromonosporaceae</taxon>
        <taxon>Actinoplanes</taxon>
    </lineage>
</organism>
<proteinExistence type="predicted"/>
<dbReference type="RefSeq" id="WP_212988004.1">
    <property type="nucleotide sequence ID" value="NZ_BAABEA010000009.1"/>
</dbReference>
<comment type="caution">
    <text evidence="2">The sequence shown here is derived from an EMBL/GenBank/DDBJ whole genome shotgun (WGS) entry which is preliminary data.</text>
</comment>
<keyword evidence="3" id="KW-1185">Reference proteome</keyword>
<dbReference type="SUPFAM" id="SSF54427">
    <property type="entry name" value="NTF2-like"/>
    <property type="match status" value="1"/>
</dbReference>
<reference evidence="2" key="1">
    <citation type="submission" date="2021-03" db="EMBL/GenBank/DDBJ databases">
        <title>Whole genome shotgun sequence of Actinoplanes auranticolor NBRC 12245.</title>
        <authorList>
            <person name="Komaki H."/>
            <person name="Tamura T."/>
        </authorList>
    </citation>
    <scope>NUCLEOTIDE SEQUENCE</scope>
    <source>
        <strain evidence="2">NBRC 12245</strain>
    </source>
</reference>
<evidence type="ECO:0000259" key="1">
    <source>
        <dbReference type="Pfam" id="PF13577"/>
    </source>
</evidence>
<dbReference type="InterPro" id="IPR037401">
    <property type="entry name" value="SnoaL-like"/>
</dbReference>
<evidence type="ECO:0000313" key="2">
    <source>
        <dbReference type="EMBL" id="GIM65747.1"/>
    </source>
</evidence>
<dbReference type="AlphaFoldDB" id="A0A919VQP8"/>
<feature type="domain" description="SnoaL-like" evidence="1">
    <location>
        <begin position="8"/>
        <end position="131"/>
    </location>
</feature>
<evidence type="ECO:0000313" key="3">
    <source>
        <dbReference type="Proteomes" id="UP000681340"/>
    </source>
</evidence>
<dbReference type="Gene3D" id="3.10.450.50">
    <property type="match status" value="1"/>
</dbReference>
<accession>A0A919VQP8</accession>
<sequence length="166" mass="18428">MNITPLEYLHIAGVVAALAHAQDDKDWARFRELFADRVTLDQSGQSGAPAEDLTAGELTAKARTVLEGFASTHHASSNLLVDATSAGVTCRAHMVAYHHLPVPGVDFCVMRGYWRLEMIRTPQQRWLIRRWAVVRTAPWEGNPDLYRIASKGKHRVVPENAKGSTT</sequence>